<dbReference type="PANTHER" id="PTHR11799:SF12">
    <property type="entry name" value="PARAOXONASE-RELATED"/>
    <property type="match status" value="1"/>
</dbReference>
<sequence length="373" mass="42261">MFKRFLQFLLIIFVIAGCTSDYKDINKCESLGTFELICDLQNPEDFAKIPGENSIVVSQFAGLPELNQGKTLIGKLSKLNLETNEVQDFEIEFLETNDLGIGEEGCQPYEEFYPHGIDIFEHVKLSGNNLSPLLEEAALLAVVNHEKRSRVEFFLLFPVFVNLSDVIKPTLFWIGCATGPEETTYFNDVVVYDHAGSFFSTHQYDKNLGFNYLFLMNIFRFNTGHVYNWTFKDGFSVLKNSEGAWPNGIDMIGDDLYVNYRMNGKISRFSKGEKKDLVLRTYLNGGPDNVTAVGDELWIGGQNTDLGGIYCIDEAIIQCPMPFFVIRADKDLNILEEYNFKDVAYGGASVAYPFKDKVFVGAYKSDRIGIFKR</sequence>
<dbReference type="PROSITE" id="PS51257">
    <property type="entry name" value="PROKAR_LIPOPROTEIN"/>
    <property type="match status" value="1"/>
</dbReference>
<dbReference type="InterPro" id="IPR011042">
    <property type="entry name" value="6-blade_b-propeller_TolB-like"/>
</dbReference>
<reference evidence="1 2" key="1">
    <citation type="submission" date="2019-02" db="EMBL/GenBank/DDBJ databases">
        <title>Prokaryotic population dynamics and viral predation in marine succession experiment using metagenomics: the confinement effect.</title>
        <authorList>
            <person name="Haro-Moreno J.M."/>
            <person name="Rodriguez-Valera F."/>
            <person name="Lopez-Perez M."/>
        </authorList>
    </citation>
    <scope>NUCLEOTIDE SEQUENCE [LARGE SCALE GENOMIC DNA]</scope>
    <source>
        <strain evidence="1">MED-G159</strain>
    </source>
</reference>
<dbReference type="Proteomes" id="UP000315825">
    <property type="component" value="Unassembled WGS sequence"/>
</dbReference>
<dbReference type="Gene3D" id="2.120.10.30">
    <property type="entry name" value="TolB, C-terminal domain"/>
    <property type="match status" value="1"/>
</dbReference>
<accession>A0A520N1L4</accession>
<dbReference type="AlphaFoldDB" id="A0A520N1L4"/>
<comment type="caution">
    <text evidence="1">The sequence shown here is derived from an EMBL/GenBank/DDBJ whole genome shotgun (WGS) entry which is preliminary data.</text>
</comment>
<organism evidence="1 2">
    <name type="scientific">SAR86 cluster bacterium</name>
    <dbReference type="NCBI Taxonomy" id="2030880"/>
    <lineage>
        <taxon>Bacteria</taxon>
        <taxon>Pseudomonadati</taxon>
        <taxon>Pseudomonadota</taxon>
        <taxon>Gammaproteobacteria</taxon>
        <taxon>SAR86 cluster</taxon>
    </lineage>
</organism>
<proteinExistence type="predicted"/>
<name>A0A520N1L4_9GAMM</name>
<evidence type="ECO:0000313" key="1">
    <source>
        <dbReference type="EMBL" id="RZO27361.1"/>
    </source>
</evidence>
<dbReference type="EMBL" id="SHBE01000001">
    <property type="protein sequence ID" value="RZO27361.1"/>
    <property type="molecule type" value="Genomic_DNA"/>
</dbReference>
<evidence type="ECO:0000313" key="2">
    <source>
        <dbReference type="Proteomes" id="UP000315825"/>
    </source>
</evidence>
<dbReference type="PANTHER" id="PTHR11799">
    <property type="entry name" value="PARAOXONASE"/>
    <property type="match status" value="1"/>
</dbReference>
<protein>
    <submittedName>
        <fullName evidence="1">Uncharacterized protein</fullName>
    </submittedName>
</protein>
<dbReference type="SUPFAM" id="SSF63829">
    <property type="entry name" value="Calcium-dependent phosphotriesterase"/>
    <property type="match status" value="1"/>
</dbReference>
<dbReference type="InterPro" id="IPR051288">
    <property type="entry name" value="Serum_paraoxonase/arylesterase"/>
</dbReference>
<gene>
    <name evidence="1" type="ORF">EVA92_01040</name>
</gene>